<dbReference type="Proteomes" id="UP000298061">
    <property type="component" value="Unassembled WGS sequence"/>
</dbReference>
<evidence type="ECO:0008006" key="4">
    <source>
        <dbReference type="Google" id="ProtNLM"/>
    </source>
</evidence>
<feature type="compositionally biased region" description="Polar residues" evidence="1">
    <location>
        <begin position="136"/>
        <end position="157"/>
    </location>
</feature>
<feature type="compositionally biased region" description="Polar residues" evidence="1">
    <location>
        <begin position="422"/>
        <end position="432"/>
    </location>
</feature>
<feature type="region of interest" description="Disordered" evidence="1">
    <location>
        <begin position="1"/>
        <end position="26"/>
    </location>
</feature>
<dbReference type="SUPFAM" id="SSF50249">
    <property type="entry name" value="Nucleic acid-binding proteins"/>
    <property type="match status" value="1"/>
</dbReference>
<dbReference type="Gene3D" id="2.40.50.140">
    <property type="entry name" value="Nucleic acid-binding proteins"/>
    <property type="match status" value="1"/>
</dbReference>
<feature type="compositionally biased region" description="Basic and acidic residues" evidence="1">
    <location>
        <begin position="10"/>
        <end position="20"/>
    </location>
</feature>
<feature type="region of interest" description="Disordered" evidence="1">
    <location>
        <begin position="212"/>
        <end position="267"/>
    </location>
</feature>
<dbReference type="AlphaFoldDB" id="A0A4Z0A8W5"/>
<evidence type="ECO:0000313" key="3">
    <source>
        <dbReference type="Proteomes" id="UP000298061"/>
    </source>
</evidence>
<dbReference type="STRING" id="135208.A0A4Z0A8W5"/>
<reference evidence="2 3" key="1">
    <citation type="submission" date="2019-02" db="EMBL/GenBank/DDBJ databases">
        <title>Genome sequencing of the rare red list fungi Hericium alpestre (H. flagellum).</title>
        <authorList>
            <person name="Buettner E."/>
            <person name="Kellner H."/>
        </authorList>
    </citation>
    <scope>NUCLEOTIDE SEQUENCE [LARGE SCALE GENOMIC DNA]</scope>
    <source>
        <strain evidence="2 3">DSM 108284</strain>
    </source>
</reference>
<feature type="compositionally biased region" description="Low complexity" evidence="1">
    <location>
        <begin position="226"/>
        <end position="250"/>
    </location>
</feature>
<organism evidence="2 3">
    <name type="scientific">Hericium alpestre</name>
    <dbReference type="NCBI Taxonomy" id="135208"/>
    <lineage>
        <taxon>Eukaryota</taxon>
        <taxon>Fungi</taxon>
        <taxon>Dikarya</taxon>
        <taxon>Basidiomycota</taxon>
        <taxon>Agaricomycotina</taxon>
        <taxon>Agaricomycetes</taxon>
        <taxon>Russulales</taxon>
        <taxon>Hericiaceae</taxon>
        <taxon>Hericium</taxon>
    </lineage>
</organism>
<gene>
    <name evidence="2" type="ORF">EWM64_g1279</name>
</gene>
<comment type="caution">
    <text evidence="2">The sequence shown here is derived from an EMBL/GenBank/DDBJ whole genome shotgun (WGS) entry which is preliminary data.</text>
</comment>
<name>A0A4Z0A8W5_9AGAM</name>
<feature type="region of interest" description="Disordered" evidence="1">
    <location>
        <begin position="123"/>
        <end position="161"/>
    </location>
</feature>
<sequence length="552" mass="60203">MLTPSKRRRDTGPSKTDKHPSSRVITASSASVARQEACKTHTPAEMWKWTLSRDSIAPCFVRDVLSMTESGTRGADYYLLGRIPCRIVKLVGTVVGIASYDRRTIYWLDDGTGVVDCVLPHPEAESRPANKPASGQVKSGKSGNLTKASTSKESVQNKIPPPVAELGGTVAVIGKSVIALHKQHYDSTEPFVIPPESTVLAAEFIPHSSVIPSTPVSVRRAPGFPSPSSIASVSTSPSTSVASSPTKSTAGSTSPPRLRHPSRLHTRDLTANTFRIYVKHYMDNAVHNSSPDDADAHESDTDSDSGSVAYALNHAPATPTKRSRLSVEDTTPRPLNHYPTLDPSHSTPRPSQRHWPTTMNGRGDAGQRTNADGKPQLGFTLSYLRRVPELSELARRVVKAEARRRAREEKLKETQSAKKADSQGSFRASQSEGTAPKMKRLFVWAILKLFKEGSIVLWDGPVRPVPKTFNANSSMLWRASSSTTTSMSFSIHRSLSVDDTEEEELSDPLENEESYIPLTSAYLAIHVEAAIRSMRAAAHSRTASSASRRRRV</sequence>
<feature type="region of interest" description="Disordered" evidence="1">
    <location>
        <begin position="287"/>
        <end position="375"/>
    </location>
</feature>
<dbReference type="InterPro" id="IPR012340">
    <property type="entry name" value="NA-bd_OB-fold"/>
</dbReference>
<feature type="compositionally biased region" description="Polar residues" evidence="1">
    <location>
        <begin position="343"/>
        <end position="360"/>
    </location>
</feature>
<keyword evidence="3" id="KW-1185">Reference proteome</keyword>
<accession>A0A4Z0A8W5</accession>
<proteinExistence type="predicted"/>
<protein>
    <recommendedName>
        <fullName evidence="4">CST complex subunit Stn1 N-terminal domain-containing protein</fullName>
    </recommendedName>
</protein>
<feature type="compositionally biased region" description="Basic and acidic residues" evidence="1">
    <location>
        <begin position="404"/>
        <end position="421"/>
    </location>
</feature>
<feature type="region of interest" description="Disordered" evidence="1">
    <location>
        <begin position="404"/>
        <end position="432"/>
    </location>
</feature>
<evidence type="ECO:0000313" key="2">
    <source>
        <dbReference type="EMBL" id="TFY82731.1"/>
    </source>
</evidence>
<dbReference type="EMBL" id="SFCI01000083">
    <property type="protein sequence ID" value="TFY82731.1"/>
    <property type="molecule type" value="Genomic_DNA"/>
</dbReference>
<evidence type="ECO:0000256" key="1">
    <source>
        <dbReference type="SAM" id="MobiDB-lite"/>
    </source>
</evidence>
<dbReference type="OrthoDB" id="77828at2759"/>